<evidence type="ECO:0000256" key="1">
    <source>
        <dbReference type="ARBA" id="ARBA00004167"/>
    </source>
</evidence>
<keyword evidence="6" id="KW-0245">EGF-like domain</keyword>
<dbReference type="InterPro" id="IPR006586">
    <property type="entry name" value="ADAM_Cys-rich"/>
</dbReference>
<dbReference type="InterPro" id="IPR036436">
    <property type="entry name" value="Disintegrin_dom_sf"/>
</dbReference>
<dbReference type="FunFam" id="4.10.70.10:FF:000001">
    <property type="entry name" value="Disintegrin and metalloproteinase domain-containing protein 22"/>
    <property type="match status" value="1"/>
</dbReference>
<feature type="disulfide bond" evidence="7">
    <location>
        <begin position="228"/>
        <end position="233"/>
    </location>
</feature>
<protein>
    <submittedName>
        <fullName evidence="12">ADA32 protein</fullName>
    </submittedName>
</protein>
<keyword evidence="3 8" id="KW-1133">Transmembrane helix</keyword>
<proteinExistence type="predicted"/>
<evidence type="ECO:0000313" key="12">
    <source>
        <dbReference type="EMBL" id="NXA55569.1"/>
    </source>
</evidence>
<feature type="transmembrane region" description="Helical" evidence="8">
    <location>
        <begin position="567"/>
        <end position="587"/>
    </location>
</feature>
<dbReference type="Proteomes" id="UP000531559">
    <property type="component" value="Unassembled WGS sequence"/>
</dbReference>
<dbReference type="SUPFAM" id="SSF55486">
    <property type="entry name" value="Metalloproteases ('zincins'), catalytic domain"/>
    <property type="match status" value="1"/>
</dbReference>
<evidence type="ECO:0000256" key="6">
    <source>
        <dbReference type="PROSITE-ProRule" id="PRU00076"/>
    </source>
</evidence>
<dbReference type="PROSITE" id="PS50215">
    <property type="entry name" value="ADAM_MEPRO"/>
    <property type="match status" value="1"/>
</dbReference>
<evidence type="ECO:0000256" key="7">
    <source>
        <dbReference type="PROSITE-ProRule" id="PRU00276"/>
    </source>
</evidence>
<feature type="disulfide bond" evidence="6">
    <location>
        <begin position="532"/>
        <end position="541"/>
    </location>
</feature>
<dbReference type="InterPro" id="IPR024079">
    <property type="entry name" value="MetalloPept_cat_dom_sf"/>
</dbReference>
<dbReference type="GO" id="GO:0007155">
    <property type="term" value="P:cell adhesion"/>
    <property type="evidence" value="ECO:0007669"/>
    <property type="project" value="TreeGrafter"/>
</dbReference>
<dbReference type="Pfam" id="PF00200">
    <property type="entry name" value="Disintegrin"/>
    <property type="match status" value="1"/>
</dbReference>
<dbReference type="EMBL" id="VZSV01000298">
    <property type="protein sequence ID" value="NXA55569.1"/>
    <property type="molecule type" value="Genomic_DNA"/>
</dbReference>
<sequence>RGLLQFANVSYGIEPLVYSPAFEHLVYPMSNENTAGFRFANVHPERGKDEVTAEDMIVKMGDAQVSEALGSSPSYLEIYVVLDKALYNYLGSDKNVVTQRIIQVFGFVNSLFNPLNVTVVLSSLEFWIGENKIPTTGEADEILQQFLQWKQSYLVLRPYDMAYLFVYKERPTYIGTTMPGQACTREDAGGVAVYQKGVSLESFSIILAQLLGLSLGINFDKPGGVCQCPGSVCVMNTEALRYGGVKAFSSCSIADLQRFLKQRRDCPFIRSQLSSPAFRKVAVCGNGVVEQGEQCDCGAVEACSKDKCCTPQCKFKPGMKCSSGLCCENCQFKQKNTKCRALSDAQCDLVEFCNGSSAACPADLYIQDGHECEHGSGYCYKGRCQSADLQCQRLYGRGAKNAPLACYEEVNSQQDRFGHCGNHPTEGYQACAWLNLGCGKLICAYPTRIPFTQVKGAVIYAQVQEHLCVSFDYMRGPTVPDPLLVKEGTKCGHGKVCLNGTCSPHSVLKYDCNPQKKCHGHGVCNNRKMCHCFPGWKPPNCKVQGPLSGGSVSRSAKSPSKDTLKTWLLLGFCLFLPVVVGGTVLVMKWKQLDR</sequence>
<evidence type="ECO:0000259" key="9">
    <source>
        <dbReference type="PROSITE" id="PS50026"/>
    </source>
</evidence>
<dbReference type="GO" id="GO:0005886">
    <property type="term" value="C:plasma membrane"/>
    <property type="evidence" value="ECO:0007669"/>
    <property type="project" value="TreeGrafter"/>
</dbReference>
<dbReference type="SUPFAM" id="SSF57552">
    <property type="entry name" value="Blood coagulation inhibitor (disintegrin)"/>
    <property type="match status" value="1"/>
</dbReference>
<organism evidence="12 13">
    <name type="scientific">Nothocercus julius</name>
    <dbReference type="NCBI Taxonomy" id="2585813"/>
    <lineage>
        <taxon>Eukaryota</taxon>
        <taxon>Metazoa</taxon>
        <taxon>Chordata</taxon>
        <taxon>Craniata</taxon>
        <taxon>Vertebrata</taxon>
        <taxon>Euteleostomi</taxon>
        <taxon>Archelosauria</taxon>
        <taxon>Archosauria</taxon>
        <taxon>Dinosauria</taxon>
        <taxon>Saurischia</taxon>
        <taxon>Theropoda</taxon>
        <taxon>Coelurosauria</taxon>
        <taxon>Aves</taxon>
        <taxon>Palaeognathae</taxon>
        <taxon>Tinamiformes</taxon>
        <taxon>Tinamidae</taxon>
        <taxon>Nothocercus</taxon>
    </lineage>
</organism>
<evidence type="ECO:0000313" key="13">
    <source>
        <dbReference type="Proteomes" id="UP000531559"/>
    </source>
</evidence>
<comment type="subcellular location">
    <subcellularLocation>
        <location evidence="1">Membrane</location>
        <topology evidence="1">Single-pass membrane protein</topology>
    </subcellularLocation>
</comment>
<feature type="non-terminal residue" evidence="12">
    <location>
        <position position="594"/>
    </location>
</feature>
<dbReference type="Pfam" id="PF01421">
    <property type="entry name" value="Reprolysin"/>
    <property type="match status" value="1"/>
</dbReference>
<dbReference type="PROSITE" id="PS00427">
    <property type="entry name" value="DISINTEGRIN_1"/>
    <property type="match status" value="1"/>
</dbReference>
<keyword evidence="5 6" id="KW-1015">Disulfide bond</keyword>
<dbReference type="Gene3D" id="3.40.390.10">
    <property type="entry name" value="Collagenase (Catalytic Domain)"/>
    <property type="match status" value="1"/>
</dbReference>
<feature type="domain" description="Peptidase M12B" evidence="11">
    <location>
        <begin position="74"/>
        <end position="272"/>
    </location>
</feature>
<feature type="non-terminal residue" evidence="12">
    <location>
        <position position="1"/>
    </location>
</feature>
<evidence type="ECO:0000256" key="3">
    <source>
        <dbReference type="ARBA" id="ARBA00022989"/>
    </source>
</evidence>
<dbReference type="InterPro" id="IPR000742">
    <property type="entry name" value="EGF"/>
</dbReference>
<comment type="caution">
    <text evidence="12">The sequence shown here is derived from an EMBL/GenBank/DDBJ whole genome shotgun (WGS) entry which is preliminary data.</text>
</comment>
<name>A0A7K7WR09_9AVES</name>
<evidence type="ECO:0000256" key="4">
    <source>
        <dbReference type="ARBA" id="ARBA00023136"/>
    </source>
</evidence>
<dbReference type="Gene3D" id="4.10.70.10">
    <property type="entry name" value="Disintegrin domain"/>
    <property type="match status" value="1"/>
</dbReference>
<dbReference type="CDD" id="cd04269">
    <property type="entry name" value="ZnMc_adamalysin_II_like"/>
    <property type="match status" value="1"/>
</dbReference>
<reference evidence="12 13" key="1">
    <citation type="submission" date="2019-09" db="EMBL/GenBank/DDBJ databases">
        <title>Bird 10,000 Genomes (B10K) Project - Family phase.</title>
        <authorList>
            <person name="Zhang G."/>
        </authorList>
    </citation>
    <scope>NUCLEOTIDE SEQUENCE [LARGE SCALE GENOMIC DNA]</scope>
    <source>
        <strain evidence="12">B10K-MSB-01</strain>
    </source>
</reference>
<dbReference type="PANTHER" id="PTHR11905">
    <property type="entry name" value="ADAM A DISINTEGRIN AND METALLOPROTEASE DOMAIN"/>
    <property type="match status" value="1"/>
</dbReference>
<feature type="domain" description="EGF-like" evidence="9">
    <location>
        <begin position="508"/>
        <end position="542"/>
    </location>
</feature>
<dbReference type="GO" id="GO:0007339">
    <property type="term" value="P:binding of sperm to zona pellucida"/>
    <property type="evidence" value="ECO:0007669"/>
    <property type="project" value="TreeGrafter"/>
</dbReference>
<dbReference type="PROSITE" id="PS01186">
    <property type="entry name" value="EGF_2"/>
    <property type="match status" value="1"/>
</dbReference>
<dbReference type="Pfam" id="PF08516">
    <property type="entry name" value="ADAM_CR"/>
    <property type="match status" value="1"/>
</dbReference>
<evidence type="ECO:0000256" key="8">
    <source>
        <dbReference type="SAM" id="Phobius"/>
    </source>
</evidence>
<keyword evidence="2 8" id="KW-0812">Transmembrane</keyword>
<keyword evidence="4 8" id="KW-0472">Membrane</keyword>
<keyword evidence="13" id="KW-1185">Reference proteome</keyword>
<dbReference type="OrthoDB" id="5951731at2759"/>
<dbReference type="GO" id="GO:0008584">
    <property type="term" value="P:male gonad development"/>
    <property type="evidence" value="ECO:0007669"/>
    <property type="project" value="TreeGrafter"/>
</dbReference>
<feature type="domain" description="Disintegrin" evidence="10">
    <location>
        <begin position="281"/>
        <end position="368"/>
    </location>
</feature>
<comment type="caution">
    <text evidence="6">Lacks conserved residue(s) required for the propagation of feature annotation.</text>
</comment>
<evidence type="ECO:0000259" key="11">
    <source>
        <dbReference type="PROSITE" id="PS50215"/>
    </source>
</evidence>
<dbReference type="PROSITE" id="PS50026">
    <property type="entry name" value="EGF_3"/>
    <property type="match status" value="1"/>
</dbReference>
<dbReference type="GO" id="GO:0004222">
    <property type="term" value="F:metalloendopeptidase activity"/>
    <property type="evidence" value="ECO:0007669"/>
    <property type="project" value="InterPro"/>
</dbReference>
<dbReference type="SMART" id="SM00608">
    <property type="entry name" value="ACR"/>
    <property type="match status" value="1"/>
</dbReference>
<evidence type="ECO:0000256" key="2">
    <source>
        <dbReference type="ARBA" id="ARBA00022692"/>
    </source>
</evidence>
<dbReference type="PROSITE" id="PS50214">
    <property type="entry name" value="DISINTEGRIN_2"/>
    <property type="match status" value="1"/>
</dbReference>
<evidence type="ECO:0000259" key="10">
    <source>
        <dbReference type="PROSITE" id="PS50214"/>
    </source>
</evidence>
<dbReference type="InterPro" id="IPR001762">
    <property type="entry name" value="Disintegrin_dom"/>
</dbReference>
<dbReference type="PANTHER" id="PTHR11905:SF158">
    <property type="entry name" value="DISINTEGRIN AND METALLOPROTEINASE DOMAIN-CONTAINING PROTEIN 18"/>
    <property type="match status" value="1"/>
</dbReference>
<dbReference type="AlphaFoldDB" id="A0A7K7WR09"/>
<accession>A0A7K7WR09</accession>
<dbReference type="SMART" id="SM00050">
    <property type="entry name" value="DISIN"/>
    <property type="match status" value="1"/>
</dbReference>
<dbReference type="InterPro" id="IPR034027">
    <property type="entry name" value="Reprolysin_adamalysin"/>
</dbReference>
<gene>
    <name evidence="12" type="primary">Adam32_1</name>
    <name evidence="12" type="ORF">NOTJUL_R09286</name>
</gene>
<dbReference type="InterPro" id="IPR018358">
    <property type="entry name" value="Disintegrin_CS"/>
</dbReference>
<dbReference type="GO" id="GO:0006508">
    <property type="term" value="P:proteolysis"/>
    <property type="evidence" value="ECO:0007669"/>
    <property type="project" value="InterPro"/>
</dbReference>
<evidence type="ECO:0000256" key="5">
    <source>
        <dbReference type="ARBA" id="ARBA00023157"/>
    </source>
</evidence>
<dbReference type="InterPro" id="IPR001590">
    <property type="entry name" value="Peptidase_M12B"/>
</dbReference>